<dbReference type="OrthoDB" id="5919026at2"/>
<dbReference type="RefSeq" id="WP_139127313.1">
    <property type="nucleotide sequence ID" value="NZ_MDCJ01000007.1"/>
</dbReference>
<comment type="caution">
    <text evidence="2">The sequence shown here is derived from an EMBL/GenBank/DDBJ whole genome shotgun (WGS) entry which is preliminary data.</text>
</comment>
<sequence>MLNLRNSIIALLILAQATGCTTAHNVYTGDEDLAYDEEFSVLNTILLPIGIAGAVLVIVGLAYGGGSGSNYQSTPTISCRGSYCNYQAAWDYLPGSSQYRCRDTNNGQFVYDSYCYGQYKQDNWY</sequence>
<feature type="transmembrane region" description="Helical" evidence="1">
    <location>
        <begin position="39"/>
        <end position="63"/>
    </location>
</feature>
<evidence type="ECO:0000256" key="1">
    <source>
        <dbReference type="SAM" id="Phobius"/>
    </source>
</evidence>
<organism evidence="2 3">
    <name type="scientific">Vibrio scophthalmi</name>
    <dbReference type="NCBI Taxonomy" id="45658"/>
    <lineage>
        <taxon>Bacteria</taxon>
        <taxon>Pseudomonadati</taxon>
        <taxon>Pseudomonadota</taxon>
        <taxon>Gammaproteobacteria</taxon>
        <taxon>Vibrionales</taxon>
        <taxon>Vibrionaceae</taxon>
        <taxon>Vibrio</taxon>
    </lineage>
</organism>
<dbReference type="Proteomes" id="UP000095131">
    <property type="component" value="Unassembled WGS sequence"/>
</dbReference>
<evidence type="ECO:0000313" key="2">
    <source>
        <dbReference type="EMBL" id="ODS04552.1"/>
    </source>
</evidence>
<keyword evidence="1" id="KW-0812">Transmembrane</keyword>
<keyword evidence="1" id="KW-0472">Membrane</keyword>
<dbReference type="PATRIC" id="fig|45658.8.peg.3658"/>
<name>A0A1E3WGB3_9VIBR</name>
<dbReference type="EMBL" id="MDCJ01000007">
    <property type="protein sequence ID" value="ODS04552.1"/>
    <property type="molecule type" value="Genomic_DNA"/>
</dbReference>
<keyword evidence="1" id="KW-1133">Transmembrane helix</keyword>
<evidence type="ECO:0000313" key="3">
    <source>
        <dbReference type="Proteomes" id="UP000095131"/>
    </source>
</evidence>
<proteinExistence type="predicted"/>
<accession>A0A1E3WGB3</accession>
<protein>
    <submittedName>
        <fullName evidence="2">Uncharacterized protein</fullName>
    </submittedName>
</protein>
<gene>
    <name evidence="2" type="ORF">VSF3289_03691</name>
</gene>
<dbReference type="AlphaFoldDB" id="A0A1E3WGB3"/>
<reference evidence="2 3" key="1">
    <citation type="submission" date="2016-08" db="EMBL/GenBank/DDBJ databases">
        <title>Genome sequencing of Vibrio scophthalmi strain FP3289, an isolated from Paralichthys olivaceus.</title>
        <authorList>
            <person name="Han H.-J."/>
        </authorList>
    </citation>
    <scope>NUCLEOTIDE SEQUENCE [LARGE SCALE GENOMIC DNA]</scope>
    <source>
        <strain evidence="2 3">FP3289</strain>
    </source>
</reference>